<evidence type="ECO:0000259" key="2">
    <source>
        <dbReference type="Pfam" id="PF13850"/>
    </source>
</evidence>
<keyword evidence="1" id="KW-1133">Transmembrane helix</keyword>
<keyword evidence="4" id="KW-1185">Reference proteome</keyword>
<protein>
    <submittedName>
        <fullName evidence="3">Endoplasmic reticulum-Golgi intermediate compartment protein 3</fullName>
    </submittedName>
</protein>
<dbReference type="AlphaFoldDB" id="A0A2J7ZI17"/>
<feature type="non-terminal residue" evidence="3">
    <location>
        <position position="78"/>
    </location>
</feature>
<dbReference type="Proteomes" id="UP000236333">
    <property type="component" value="Unassembled WGS sequence"/>
</dbReference>
<dbReference type="InterPro" id="IPR039542">
    <property type="entry name" value="Erv_N"/>
</dbReference>
<evidence type="ECO:0000256" key="1">
    <source>
        <dbReference type="SAM" id="Phobius"/>
    </source>
</evidence>
<evidence type="ECO:0000313" key="3">
    <source>
        <dbReference type="EMBL" id="PNG99908.1"/>
    </source>
</evidence>
<name>A0A2J7ZI17_9CHLO</name>
<proteinExistence type="predicted"/>
<organism evidence="3 4">
    <name type="scientific">Tetrabaena socialis</name>
    <dbReference type="NCBI Taxonomy" id="47790"/>
    <lineage>
        <taxon>Eukaryota</taxon>
        <taxon>Viridiplantae</taxon>
        <taxon>Chlorophyta</taxon>
        <taxon>core chlorophytes</taxon>
        <taxon>Chlorophyceae</taxon>
        <taxon>CS clade</taxon>
        <taxon>Chlamydomonadales</taxon>
        <taxon>Tetrabaenaceae</taxon>
        <taxon>Tetrabaena</taxon>
    </lineage>
</organism>
<dbReference type="OrthoDB" id="695710at2759"/>
<feature type="transmembrane region" description="Helical" evidence="1">
    <location>
        <begin position="31"/>
        <end position="50"/>
    </location>
</feature>
<accession>A0A2J7ZI17</accession>
<gene>
    <name evidence="3" type="ORF">TSOC_014303</name>
</gene>
<dbReference type="PANTHER" id="PTHR10984:SF82">
    <property type="entry name" value="ENDOPLASMIC RETICULUM VESICLE TRANSPORTER PROTEIN"/>
    <property type="match status" value="1"/>
</dbReference>
<feature type="domain" description="Endoplasmic reticulum vesicle transporter N-terminal" evidence="2">
    <location>
        <begin position="14"/>
        <end position="78"/>
    </location>
</feature>
<evidence type="ECO:0000313" key="4">
    <source>
        <dbReference type="Proteomes" id="UP000236333"/>
    </source>
</evidence>
<dbReference type="InterPro" id="IPR045888">
    <property type="entry name" value="Erv"/>
</dbReference>
<dbReference type="GO" id="GO:0030134">
    <property type="term" value="C:COPII-coated ER to Golgi transport vesicle"/>
    <property type="evidence" value="ECO:0007669"/>
    <property type="project" value="TreeGrafter"/>
</dbReference>
<dbReference type="GO" id="GO:0005783">
    <property type="term" value="C:endoplasmic reticulum"/>
    <property type="evidence" value="ECO:0007669"/>
    <property type="project" value="TreeGrafter"/>
</dbReference>
<keyword evidence="1" id="KW-0472">Membrane</keyword>
<dbReference type="Pfam" id="PF13850">
    <property type="entry name" value="ERGIC_N"/>
    <property type="match status" value="1"/>
</dbReference>
<reference evidence="3 4" key="1">
    <citation type="journal article" date="2017" name="Mol. Biol. Evol.">
        <title>The 4-celled Tetrabaena socialis nuclear genome reveals the essential components for genetic control of cell number at the origin of multicellularity in the volvocine lineage.</title>
        <authorList>
            <person name="Featherston J."/>
            <person name="Arakaki Y."/>
            <person name="Hanschen E.R."/>
            <person name="Ferris P.J."/>
            <person name="Michod R.E."/>
            <person name="Olson B.J.S.C."/>
            <person name="Nozaki H."/>
            <person name="Durand P.M."/>
        </authorList>
    </citation>
    <scope>NUCLEOTIDE SEQUENCE [LARGE SCALE GENOMIC DNA]</scope>
    <source>
        <strain evidence="3 4">NIES-571</strain>
    </source>
</reference>
<dbReference type="EMBL" id="PGGS01001957">
    <property type="protein sequence ID" value="PNG99908.1"/>
    <property type="molecule type" value="Genomic_DNA"/>
</dbReference>
<sequence length="78" mass="8501">MAVPQGGGGLFSKLKSLDAYPKINEDFFTKTMSGGIITIVASVVMVVLFLSELRLYMTKQSVHELSVDIGRGEKISIH</sequence>
<comment type="caution">
    <text evidence="3">The sequence shown here is derived from an EMBL/GenBank/DDBJ whole genome shotgun (WGS) entry which is preliminary data.</text>
</comment>
<dbReference type="PANTHER" id="PTHR10984">
    <property type="entry name" value="ENDOPLASMIC RETICULUM-GOLGI INTERMEDIATE COMPARTMENT PROTEIN"/>
    <property type="match status" value="1"/>
</dbReference>
<keyword evidence="1" id="KW-0812">Transmembrane</keyword>